<feature type="region of interest" description="Disordered" evidence="12">
    <location>
        <begin position="418"/>
        <end position="463"/>
    </location>
</feature>
<feature type="region of interest" description="Disordered" evidence="12">
    <location>
        <begin position="765"/>
        <end position="790"/>
    </location>
</feature>
<proteinExistence type="inferred from homology"/>
<dbReference type="CDD" id="cd00131">
    <property type="entry name" value="PAX"/>
    <property type="match status" value="1"/>
</dbReference>
<keyword evidence="5" id="KW-0805">Transcription regulation</keyword>
<dbReference type="Pfam" id="PF00046">
    <property type="entry name" value="Homeodomain"/>
    <property type="match status" value="1"/>
</dbReference>
<evidence type="ECO:0000256" key="4">
    <source>
        <dbReference type="ARBA" id="ARBA00022724"/>
    </source>
</evidence>
<dbReference type="FunFam" id="1.10.10.10:FF:000069">
    <property type="entry name" value="Paired box protein Pax-6"/>
    <property type="match status" value="1"/>
</dbReference>
<dbReference type="Gene3D" id="1.10.10.10">
    <property type="entry name" value="Winged helix-like DNA-binding domain superfamily/Winged helix DNA-binding domain"/>
    <property type="match status" value="2"/>
</dbReference>
<dbReference type="InterPro" id="IPR001356">
    <property type="entry name" value="HD"/>
</dbReference>
<dbReference type="GO" id="GO:0000981">
    <property type="term" value="F:DNA-binding transcription factor activity, RNA polymerase II-specific"/>
    <property type="evidence" value="ECO:0007669"/>
    <property type="project" value="InterPro"/>
</dbReference>
<feature type="compositionally biased region" description="Basic and acidic residues" evidence="12">
    <location>
        <begin position="765"/>
        <end position="775"/>
    </location>
</feature>
<dbReference type="SUPFAM" id="SSF46689">
    <property type="entry name" value="Homeodomain-like"/>
    <property type="match status" value="2"/>
</dbReference>
<keyword evidence="7 10" id="KW-0371">Homeobox</keyword>
<keyword evidence="9 10" id="KW-0539">Nucleus</keyword>
<feature type="compositionally biased region" description="Basic and acidic residues" evidence="12">
    <location>
        <begin position="427"/>
        <end position="448"/>
    </location>
</feature>
<dbReference type="PANTHER" id="PTHR45636">
    <property type="entry name" value="PAIRED BOX PROTEIN PAX-6-RELATED-RELATED"/>
    <property type="match status" value="1"/>
</dbReference>
<comment type="subcellular location">
    <subcellularLocation>
        <location evidence="1 10 11">Nucleus</location>
    </subcellularLocation>
</comment>
<dbReference type="InterPro" id="IPR043182">
    <property type="entry name" value="PAIRED_DNA-bd_dom"/>
</dbReference>
<feature type="region of interest" description="Disordered" evidence="12">
    <location>
        <begin position="365"/>
        <end position="387"/>
    </location>
</feature>
<dbReference type="AlphaFoldDB" id="A0AAV2T2X7"/>
<keyword evidence="8" id="KW-0804">Transcription</keyword>
<feature type="DNA-binding region" description="Homeobox" evidence="10">
    <location>
        <begin position="707"/>
        <end position="766"/>
    </location>
</feature>
<feature type="region of interest" description="Disordered" evidence="12">
    <location>
        <begin position="1"/>
        <end position="21"/>
    </location>
</feature>
<dbReference type="Gene3D" id="1.10.10.60">
    <property type="entry name" value="Homeodomain-like"/>
    <property type="match status" value="1"/>
</dbReference>
<feature type="compositionally biased region" description="Basic and acidic residues" evidence="12">
    <location>
        <begin position="551"/>
        <end position="564"/>
    </location>
</feature>
<feature type="region of interest" description="Disordered" evidence="12">
    <location>
        <begin position="171"/>
        <end position="192"/>
    </location>
</feature>
<evidence type="ECO:0000259" key="13">
    <source>
        <dbReference type="PROSITE" id="PS50071"/>
    </source>
</evidence>
<dbReference type="GO" id="GO:0000978">
    <property type="term" value="F:RNA polymerase II cis-regulatory region sequence-specific DNA binding"/>
    <property type="evidence" value="ECO:0007669"/>
    <property type="project" value="TreeGrafter"/>
</dbReference>
<evidence type="ECO:0000259" key="14">
    <source>
        <dbReference type="PROSITE" id="PS51057"/>
    </source>
</evidence>
<dbReference type="EMBL" id="CAXLJL010000073">
    <property type="protein sequence ID" value="CAL5130788.1"/>
    <property type="molecule type" value="Genomic_DNA"/>
</dbReference>
<keyword evidence="3" id="KW-0217">Developmental protein</keyword>
<dbReference type="InterPro" id="IPR036388">
    <property type="entry name" value="WH-like_DNA-bd_sf"/>
</dbReference>
<protein>
    <recommendedName>
        <fullName evidence="17">Paired box protein Pax-6</fullName>
    </recommendedName>
</protein>
<feature type="compositionally biased region" description="Polar residues" evidence="12">
    <location>
        <begin position="295"/>
        <end position="306"/>
    </location>
</feature>
<feature type="region of interest" description="Disordered" evidence="12">
    <location>
        <begin position="585"/>
        <end position="711"/>
    </location>
</feature>
<keyword evidence="4" id="KW-0563">Paired box</keyword>
<evidence type="ECO:0000256" key="3">
    <source>
        <dbReference type="ARBA" id="ARBA00022473"/>
    </source>
</evidence>
<evidence type="ECO:0000256" key="9">
    <source>
        <dbReference type="ARBA" id="ARBA00023242"/>
    </source>
</evidence>
<reference evidence="15" key="1">
    <citation type="submission" date="2024-06" db="EMBL/GenBank/DDBJ databases">
        <authorList>
            <person name="Liu X."/>
            <person name="Lenzi L."/>
            <person name="Haldenby T S."/>
            <person name="Uol C."/>
        </authorList>
    </citation>
    <scope>NUCLEOTIDE SEQUENCE</scope>
</reference>
<dbReference type="GO" id="GO:0048513">
    <property type="term" value="P:animal organ development"/>
    <property type="evidence" value="ECO:0007669"/>
    <property type="project" value="UniProtKB-ARBA"/>
</dbReference>
<evidence type="ECO:0000256" key="5">
    <source>
        <dbReference type="ARBA" id="ARBA00023015"/>
    </source>
</evidence>
<feature type="compositionally biased region" description="Basic and acidic residues" evidence="12">
    <location>
        <begin position="626"/>
        <end position="651"/>
    </location>
</feature>
<dbReference type="InterPro" id="IPR043565">
    <property type="entry name" value="PAX_fam"/>
</dbReference>
<feature type="compositionally biased region" description="Polar residues" evidence="12">
    <location>
        <begin position="369"/>
        <end position="387"/>
    </location>
</feature>
<dbReference type="GO" id="GO:0005634">
    <property type="term" value="C:nucleus"/>
    <property type="evidence" value="ECO:0007669"/>
    <property type="project" value="UniProtKB-SubCell"/>
</dbReference>
<dbReference type="CDD" id="cd00086">
    <property type="entry name" value="homeodomain"/>
    <property type="match status" value="1"/>
</dbReference>
<dbReference type="InterPro" id="IPR001523">
    <property type="entry name" value="Paired_dom"/>
</dbReference>
<dbReference type="InterPro" id="IPR009057">
    <property type="entry name" value="Homeodomain-like_sf"/>
</dbReference>
<keyword evidence="6 10" id="KW-0238">DNA-binding</keyword>
<evidence type="ECO:0000256" key="7">
    <source>
        <dbReference type="ARBA" id="ARBA00023155"/>
    </source>
</evidence>
<evidence type="ECO:0000256" key="11">
    <source>
        <dbReference type="RuleBase" id="RU000682"/>
    </source>
</evidence>
<evidence type="ECO:0000256" key="8">
    <source>
        <dbReference type="ARBA" id="ARBA00023163"/>
    </source>
</evidence>
<evidence type="ECO:0000313" key="16">
    <source>
        <dbReference type="Proteomes" id="UP001497525"/>
    </source>
</evidence>
<evidence type="ECO:0000256" key="10">
    <source>
        <dbReference type="PROSITE-ProRule" id="PRU00108"/>
    </source>
</evidence>
<organism evidence="15 16">
    <name type="scientific">Calicophoron daubneyi</name>
    <name type="common">Rumen fluke</name>
    <name type="synonym">Paramphistomum daubneyi</name>
    <dbReference type="NCBI Taxonomy" id="300641"/>
    <lineage>
        <taxon>Eukaryota</taxon>
        <taxon>Metazoa</taxon>
        <taxon>Spiralia</taxon>
        <taxon>Lophotrochozoa</taxon>
        <taxon>Platyhelminthes</taxon>
        <taxon>Trematoda</taxon>
        <taxon>Digenea</taxon>
        <taxon>Plagiorchiida</taxon>
        <taxon>Pronocephalata</taxon>
        <taxon>Paramphistomoidea</taxon>
        <taxon>Paramphistomidae</taxon>
        <taxon>Calicophoron</taxon>
    </lineage>
</organism>
<dbReference type="PANTHER" id="PTHR45636:SF41">
    <property type="entry name" value="PAIRED BOX PROTEIN PAX-6-RELATED"/>
    <property type="match status" value="1"/>
</dbReference>
<feature type="compositionally biased region" description="Polar residues" evidence="12">
    <location>
        <begin position="652"/>
        <end position="663"/>
    </location>
</feature>
<feature type="region of interest" description="Disordered" evidence="12">
    <location>
        <begin position="544"/>
        <end position="564"/>
    </location>
</feature>
<dbReference type="Proteomes" id="UP001497525">
    <property type="component" value="Unassembled WGS sequence"/>
</dbReference>
<dbReference type="PROSITE" id="PS00027">
    <property type="entry name" value="HOMEOBOX_1"/>
    <property type="match status" value="1"/>
</dbReference>
<dbReference type="InterPro" id="IPR017970">
    <property type="entry name" value="Homeobox_CS"/>
</dbReference>
<evidence type="ECO:0000256" key="12">
    <source>
        <dbReference type="SAM" id="MobiDB-lite"/>
    </source>
</evidence>
<feature type="domain" description="Paired" evidence="14">
    <location>
        <begin position="26"/>
        <end position="152"/>
    </location>
</feature>
<dbReference type="SMART" id="SM00389">
    <property type="entry name" value="HOX"/>
    <property type="match status" value="1"/>
</dbReference>
<evidence type="ECO:0000313" key="15">
    <source>
        <dbReference type="EMBL" id="CAL5130788.1"/>
    </source>
</evidence>
<dbReference type="SMART" id="SM00351">
    <property type="entry name" value="PAX"/>
    <property type="match status" value="1"/>
</dbReference>
<evidence type="ECO:0000256" key="2">
    <source>
        <dbReference type="ARBA" id="ARBA00005733"/>
    </source>
</evidence>
<dbReference type="PRINTS" id="PR00027">
    <property type="entry name" value="PAIREDBOX"/>
</dbReference>
<name>A0AAV2T2X7_CALDB</name>
<feature type="compositionally biased region" description="Polar residues" evidence="12">
    <location>
        <begin position="673"/>
        <end position="701"/>
    </location>
</feature>
<evidence type="ECO:0008006" key="17">
    <source>
        <dbReference type="Google" id="ProtNLM"/>
    </source>
</evidence>
<accession>A0AAV2T2X7</accession>
<dbReference type="FunFam" id="1.10.10.60:FF:000679">
    <property type="entry name" value="Homeobox protein aristaless"/>
    <property type="match status" value="1"/>
</dbReference>
<dbReference type="Pfam" id="PF00292">
    <property type="entry name" value="PAX"/>
    <property type="match status" value="1"/>
</dbReference>
<feature type="compositionally biased region" description="Polar residues" evidence="12">
    <location>
        <begin position="315"/>
        <end position="324"/>
    </location>
</feature>
<feature type="region of interest" description="Disordered" evidence="12">
    <location>
        <begin position="295"/>
        <end position="324"/>
    </location>
</feature>
<comment type="similarity">
    <text evidence="2">Belongs to the paired homeobox family.</text>
</comment>
<feature type="compositionally biased region" description="Polar residues" evidence="12">
    <location>
        <begin position="604"/>
        <end position="620"/>
    </location>
</feature>
<sequence length="1222" mass="133069">MSALSSQPSDQSDSSHPRQRGVVDMCHSGVNQLGGMFVNGRPLPDSTRQRIIELAHSGARPCDISRILQVSNGCVSKILCRYYETGSIRPKAIGGSKPRVATSMVVLKIAHYKRECPSIFAWEIRDRLLQEGVCTPENIPSVSSINRVLRNVCNEAQLAGSLTARSMENQGGLLRSPMSPSTPVKHPGQPGSTLQNPADQLLLHSQPASAVSFDLFPARSHMLNMPLSPVETQMHRSLNSMSSAHQLYPLSLTTNYGSFGPVSGRSGENGLNAFSPTHSAAFAAAAAMAAAHGQQYPTQAGQQTLDPAQPHGSRSFPNSVLESTGCSSVQTSNQMYDTFSNLLHPAAWSSWYAVSNQNSPAFAGGYPNFGSQDPDQHSSTLRSANSSYLECQDSPAAFPMTFKSPPAAVSSMDYTEKFASPTAGGNRRPETTDWRDEHQDRKRMRQDSTDFLPTKPQPAENNPFLSGLPNAFPKAMQSHLDEDVNNPKKSTNLLQSEISGQEISADSTRKLKELVASLTEETVFRRVKSGLRENPLHVPVPIFTNSVGSRGAEEEQADHSEEIRDKWGRASSFLGQVTKLDSPFRRDEQSCNYNFSRDRRDVYTNAQSEEPVTTGSSHPQSAVGRESADDVNKRPISRYDEDASRSERELSSGHSISENTMDGNQHEAEQFHSADNGSVEQNGCATSVTSASDSGNPNSGSGEVKRIQRNRTAFTPEQLELLEEEFGRTHYPDLTVREQLAESMLLPESRIQVWFSNRRAKWRRESKECSSERRRSCSSPNSNKSIPGARAEQGLSNSCYNSGGSHSLPSVAPLQFTYTSSDQTGLREKLPNLIPCPELTTAGASTDGHGRIRTTEWSTMRGGEHQNTVPTSVESRATDFVHHPVDQMLHNFTAKLGTSEEDCGKSIGLTPTIQPTGMQQLNSSMTTEQRGQTTLTEIGGTTQSQSPVSPLENAPRINGDLLPHLPNVSSGDADRQVTPVTALRQVQTHTYAMVDGVSEPRSKYGNAFNSQTLLEMEQSMRTNYIGSTQENNFSQLLDQAHKPDMDAYFTHRNKSVRDTVYENLTGQSTDQVSGWPALSEPVYDSDQLPRPVWSNTYPQHSTMSTDSGISSPPLCSALTDQTSNFSSVAAAAAVAAVAAWGNGSSGSCVPHTPHPPPLFNGPDVCAANLGFNSMHQTTQCRVTHASPLTHSGSSNFDLGNLIAQHAASSCSASYYDLPRYFK</sequence>
<feature type="domain" description="Homeobox" evidence="13">
    <location>
        <begin position="705"/>
        <end position="765"/>
    </location>
</feature>
<dbReference type="PROSITE" id="PS00034">
    <property type="entry name" value="PAIRED_1"/>
    <property type="match status" value="1"/>
</dbReference>
<evidence type="ECO:0000256" key="1">
    <source>
        <dbReference type="ARBA" id="ARBA00004123"/>
    </source>
</evidence>
<dbReference type="PROSITE" id="PS50071">
    <property type="entry name" value="HOMEOBOX_2"/>
    <property type="match status" value="1"/>
</dbReference>
<gene>
    <name evidence="15" type="ORF">CDAUBV1_LOCUS2976</name>
</gene>
<dbReference type="FunFam" id="1.10.10.10:FF:000003">
    <property type="entry name" value="Paired box protein Pax-6"/>
    <property type="match status" value="1"/>
</dbReference>
<evidence type="ECO:0000256" key="6">
    <source>
        <dbReference type="ARBA" id="ARBA00023125"/>
    </source>
</evidence>
<comment type="caution">
    <text evidence="15">The sequence shown here is derived from an EMBL/GenBank/DDBJ whole genome shotgun (WGS) entry which is preliminary data.</text>
</comment>
<dbReference type="PROSITE" id="PS51057">
    <property type="entry name" value="PAIRED_2"/>
    <property type="match status" value="1"/>
</dbReference>
<feature type="compositionally biased region" description="Low complexity" evidence="12">
    <location>
        <begin position="1"/>
        <end position="14"/>
    </location>
</feature>